<evidence type="ECO:0000256" key="12">
    <source>
        <dbReference type="ARBA" id="ARBA00023273"/>
    </source>
</evidence>
<dbReference type="OrthoDB" id="5820288at2759"/>
<dbReference type="AlphaFoldDB" id="E3MQ25"/>
<name>E3MQ25_CAERE</name>
<dbReference type="InterPro" id="IPR019428">
    <property type="entry name" value="7TM_GPCR_serpentine_rcpt_Str"/>
</dbReference>
<dbReference type="GO" id="GO:0060170">
    <property type="term" value="C:ciliary membrane"/>
    <property type="evidence" value="ECO:0007669"/>
    <property type="project" value="UniProtKB-SubCell"/>
</dbReference>
<dbReference type="Proteomes" id="UP000008281">
    <property type="component" value="Unassembled WGS sequence"/>
</dbReference>
<gene>
    <name evidence="20" type="ORF">CRE_11225</name>
</gene>
<reference evidence="20" key="1">
    <citation type="submission" date="2007-07" db="EMBL/GenBank/DDBJ databases">
        <title>PCAP assembly of the Caenorhabditis remanei genome.</title>
        <authorList>
            <consortium name="The Caenorhabditis remanei Sequencing Consortium"/>
            <person name="Wilson R.K."/>
        </authorList>
    </citation>
    <scope>NUCLEOTIDE SEQUENCE [LARGE SCALE GENOMIC DNA]</scope>
    <source>
        <strain evidence="20">PB4641</strain>
    </source>
</reference>
<feature type="transmembrane region" description="Helical" evidence="19">
    <location>
        <begin position="369"/>
        <end position="388"/>
    </location>
</feature>
<dbReference type="PANTHER" id="PTHR46000:SF10">
    <property type="entry name" value="SEVEN TM RECEPTOR"/>
    <property type="match status" value="1"/>
</dbReference>
<keyword evidence="12" id="KW-0966">Cell projection</keyword>
<keyword evidence="2" id="KW-1003">Cell membrane</keyword>
<feature type="transmembrane region" description="Helical" evidence="19">
    <location>
        <begin position="12"/>
        <end position="33"/>
    </location>
</feature>
<evidence type="ECO:0000256" key="8">
    <source>
        <dbReference type="ARBA" id="ARBA00023069"/>
    </source>
</evidence>
<proteinExistence type="inferred from homology"/>
<evidence type="ECO:0000256" key="2">
    <source>
        <dbReference type="ARBA" id="ARBA00022475"/>
    </source>
</evidence>
<evidence type="ECO:0000256" key="16">
    <source>
        <dbReference type="ARBA" id="ARBA00067967"/>
    </source>
</evidence>
<evidence type="ECO:0000256" key="6">
    <source>
        <dbReference type="ARBA" id="ARBA00022725"/>
    </source>
</evidence>
<keyword evidence="5 19" id="KW-0812">Transmembrane</keyword>
<evidence type="ECO:0000256" key="1">
    <source>
        <dbReference type="ARBA" id="ARBA00004272"/>
    </source>
</evidence>
<dbReference type="Pfam" id="PF10326">
    <property type="entry name" value="7TM_GPCR_Str"/>
    <property type="match status" value="3"/>
</dbReference>
<feature type="transmembrane region" description="Helical" evidence="19">
    <location>
        <begin position="636"/>
        <end position="660"/>
    </location>
</feature>
<evidence type="ECO:0000256" key="7">
    <source>
        <dbReference type="ARBA" id="ARBA00022989"/>
    </source>
</evidence>
<evidence type="ECO:0000313" key="21">
    <source>
        <dbReference type="Proteomes" id="UP000008281"/>
    </source>
</evidence>
<feature type="transmembrane region" description="Helical" evidence="19">
    <location>
        <begin position="449"/>
        <end position="469"/>
    </location>
</feature>
<evidence type="ECO:0000256" key="3">
    <source>
        <dbReference type="ARBA" id="ARBA00022500"/>
    </source>
</evidence>
<evidence type="ECO:0000256" key="13">
    <source>
        <dbReference type="ARBA" id="ARBA00054965"/>
    </source>
</evidence>
<dbReference type="PANTHER" id="PTHR46000">
    <property type="entry name" value="SEVEN TM RECEPTOR-RELATED"/>
    <property type="match status" value="1"/>
</dbReference>
<feature type="transmembrane region" description="Helical" evidence="19">
    <location>
        <begin position="130"/>
        <end position="149"/>
    </location>
</feature>
<protein>
    <recommendedName>
        <fullName evidence="16">Serpentine receptor class r-10</fullName>
    </recommendedName>
    <alternativeName>
        <fullName evidence="17">Odorant response abnormal protein 10</fullName>
    </alternativeName>
    <alternativeName>
        <fullName evidence="18">Olfactory receptor 10</fullName>
    </alternativeName>
</protein>
<evidence type="ECO:0000256" key="4">
    <source>
        <dbReference type="ARBA" id="ARBA00022606"/>
    </source>
</evidence>
<feature type="transmembrane region" description="Helical" evidence="19">
    <location>
        <begin position="400"/>
        <end position="418"/>
    </location>
</feature>
<feature type="transmembrane region" description="Helical" evidence="19">
    <location>
        <begin position="271"/>
        <end position="291"/>
    </location>
</feature>
<feature type="transmembrane region" description="Helical" evidence="19">
    <location>
        <begin position="45"/>
        <end position="67"/>
    </location>
</feature>
<evidence type="ECO:0000256" key="18">
    <source>
        <dbReference type="ARBA" id="ARBA00082489"/>
    </source>
</evidence>
<evidence type="ECO:0000256" key="15">
    <source>
        <dbReference type="ARBA" id="ARBA00064300"/>
    </source>
</evidence>
<feature type="transmembrane region" description="Helical" evidence="19">
    <location>
        <begin position="489"/>
        <end position="510"/>
    </location>
</feature>
<keyword evidence="7 19" id="KW-1133">Transmembrane helix</keyword>
<evidence type="ECO:0000256" key="11">
    <source>
        <dbReference type="ARBA" id="ARBA00023180"/>
    </source>
</evidence>
<feature type="transmembrane region" description="Helical" evidence="19">
    <location>
        <begin position="303"/>
        <end position="322"/>
    </location>
</feature>
<comment type="similarity">
    <text evidence="14">Belongs to the nematode receptor-like protein str family.</text>
</comment>
<dbReference type="InParanoid" id="E3MQ25"/>
<evidence type="ECO:0000256" key="10">
    <source>
        <dbReference type="ARBA" id="ARBA00023170"/>
    </source>
</evidence>
<evidence type="ECO:0000256" key="19">
    <source>
        <dbReference type="SAM" id="Phobius"/>
    </source>
</evidence>
<keyword evidence="8" id="KW-0969">Cilium</keyword>
<dbReference type="SUPFAM" id="SSF81321">
    <property type="entry name" value="Family A G protein-coupled receptor-like"/>
    <property type="match status" value="2"/>
</dbReference>
<feature type="transmembrane region" description="Helical" evidence="19">
    <location>
        <begin position="198"/>
        <end position="226"/>
    </location>
</feature>
<feature type="transmembrane region" description="Helical" evidence="19">
    <location>
        <begin position="602"/>
        <end position="630"/>
    </location>
</feature>
<evidence type="ECO:0000313" key="20">
    <source>
        <dbReference type="EMBL" id="EFP06781.1"/>
    </source>
</evidence>
<keyword evidence="4" id="KW-0716">Sensory transduction</keyword>
<keyword evidence="10" id="KW-0675">Receptor</keyword>
<evidence type="ECO:0000256" key="14">
    <source>
        <dbReference type="ARBA" id="ARBA00061678"/>
    </source>
</evidence>
<accession>E3MQ25</accession>
<keyword evidence="21" id="KW-1185">Reference proteome</keyword>
<comment type="subcellular location">
    <subcellularLocation>
        <location evidence="1">Cell projection</location>
        <location evidence="1">Cilium membrane</location>
        <topology evidence="1">Multi-pass membrane protein</topology>
    </subcellularLocation>
</comment>
<keyword evidence="6" id="KW-0552">Olfaction</keyword>
<dbReference type="GO" id="GO:0006935">
    <property type="term" value="P:chemotaxis"/>
    <property type="evidence" value="ECO:0007669"/>
    <property type="project" value="UniProtKB-KW"/>
</dbReference>
<keyword evidence="11" id="KW-0325">Glycoprotein</keyword>
<evidence type="ECO:0000256" key="9">
    <source>
        <dbReference type="ARBA" id="ARBA00023136"/>
    </source>
</evidence>
<dbReference type="HOGENOM" id="CLU_024223_0_0_1"/>
<dbReference type="STRING" id="31234.E3MQ25"/>
<dbReference type="GO" id="GO:0007608">
    <property type="term" value="P:sensory perception of smell"/>
    <property type="evidence" value="ECO:0007669"/>
    <property type="project" value="UniProtKB-KW"/>
</dbReference>
<sequence>MSFELPSVPNNIVKLFCVITVFLNSSLIYMTLFHTKQIVGTYRKMIITFATYCIAFSLVDAFVEAIFHSYNGCFIYFTLSTTFGGSKRAGEIGLLVYCGVYSTILASLAVQFFYRAVVIAAPNYVKYFNGWNYIFCILYSIICGAAWPLNVSLTYPDEMTDAYMKDEMLSNYGVKVKDVANYVVLAYNGEGESKTLRWNSVACILSVSSLLSFQYMVMLISGILVYREIQRKSRCSESSKHEKLQRQVFVALVYQVCVCVCFSTTCEFFQVAAPTIFIQLPSFIVLTIPFLDLKFSFRGAIIIYGYCTYPFVDFLIILKVITEYRNAYKRFLIKLAHRFIEILGYNMSTTVAPSSTAATISRTLARSGTLFYVVTVFLNTSLIHLTLFHTKQIVGTYRKMIVTFALIGIAFSTLDILVRPSFHSYNGCFIYFTLGSTFRSSKRVAEFGLLIYCGFYSMILAFLAVQFLYRACVISKPSWTKYFDGWKYILWLFYTFLGGILWSLASTLTFPDETTLSYMRNEILQNYGVEIKNVPHLAVLAYNGEGPLKTIRWNSLVCIGCVSALLVFQYSIMLVSGIIMYRRTQGKVTATSSEQERMQRQFFNALILQVAAPTIFFQLPGFVVLVSPFFDFKLSFHSGIVTLGFSAYPMVDTLIVLRVVTEYKNAYKRFLRSFAKDCIEFLGGDTPRNPPATVTNALAKL</sequence>
<comment type="function">
    <text evidence="13">An odorant receptor which affects chemotaxis to the volatile odorant diacetyl. Specifies AWA neuronal cell fate via the odr-7 pathway.</text>
</comment>
<evidence type="ECO:0000256" key="17">
    <source>
        <dbReference type="ARBA" id="ARBA00078653"/>
    </source>
</evidence>
<keyword evidence="3" id="KW-0145">Chemotaxis</keyword>
<dbReference type="FunFam" id="1.20.1070.10:FF:000128">
    <property type="entry name" value="Seven TM Receptor"/>
    <property type="match status" value="2"/>
</dbReference>
<dbReference type="eggNOG" id="ENOG502TH78">
    <property type="taxonomic scope" value="Eukaryota"/>
</dbReference>
<keyword evidence="9 19" id="KW-0472">Membrane</keyword>
<evidence type="ECO:0000256" key="5">
    <source>
        <dbReference type="ARBA" id="ARBA00022692"/>
    </source>
</evidence>
<feature type="transmembrane region" description="Helical" evidence="19">
    <location>
        <begin position="553"/>
        <end position="581"/>
    </location>
</feature>
<organism evidence="21">
    <name type="scientific">Caenorhabditis remanei</name>
    <name type="common">Caenorhabditis vulgaris</name>
    <dbReference type="NCBI Taxonomy" id="31234"/>
    <lineage>
        <taxon>Eukaryota</taxon>
        <taxon>Metazoa</taxon>
        <taxon>Ecdysozoa</taxon>
        <taxon>Nematoda</taxon>
        <taxon>Chromadorea</taxon>
        <taxon>Rhabditida</taxon>
        <taxon>Rhabditina</taxon>
        <taxon>Rhabditomorpha</taxon>
        <taxon>Rhabditoidea</taxon>
        <taxon>Rhabditidae</taxon>
        <taxon>Peloderinae</taxon>
        <taxon>Caenorhabditis</taxon>
    </lineage>
</organism>
<dbReference type="EMBL" id="DS268465">
    <property type="protein sequence ID" value="EFP06781.1"/>
    <property type="molecule type" value="Genomic_DNA"/>
</dbReference>
<feature type="transmembrane region" description="Helical" evidence="19">
    <location>
        <begin position="94"/>
        <end position="118"/>
    </location>
</feature>
<comment type="subunit">
    <text evidence="15">Interacts with odr-4.</text>
</comment>